<name>A0A3P3VUD0_9GAMM</name>
<dbReference type="PANTHER" id="PTHR43283:SF7">
    <property type="entry name" value="BETA-LACTAMASE-RELATED DOMAIN-CONTAINING PROTEIN"/>
    <property type="match status" value="1"/>
</dbReference>
<dbReference type="EMBL" id="QWEZ01000001">
    <property type="protein sequence ID" value="RRJ85226.1"/>
    <property type="molecule type" value="Genomic_DNA"/>
</dbReference>
<protein>
    <submittedName>
        <fullName evidence="3">Class C beta-lactamase-related serine hydrolase</fullName>
    </submittedName>
</protein>
<evidence type="ECO:0000313" key="4">
    <source>
        <dbReference type="Proteomes" id="UP000280792"/>
    </source>
</evidence>
<evidence type="ECO:0000256" key="1">
    <source>
        <dbReference type="SAM" id="SignalP"/>
    </source>
</evidence>
<feature type="signal peptide" evidence="1">
    <location>
        <begin position="1"/>
        <end position="22"/>
    </location>
</feature>
<evidence type="ECO:0000259" key="2">
    <source>
        <dbReference type="Pfam" id="PF00144"/>
    </source>
</evidence>
<gene>
    <name evidence="3" type="ORF">D0544_09205</name>
</gene>
<reference evidence="3 4" key="1">
    <citation type="submission" date="2018-08" db="EMBL/GenBank/DDBJ databases">
        <authorList>
            <person name="Khan S.A."/>
        </authorList>
    </citation>
    <scope>NUCLEOTIDE SEQUENCE [LARGE SCALE GENOMIC DNA]</scope>
    <source>
        <strain evidence="3 4">GTF-13</strain>
    </source>
</reference>
<dbReference type="GO" id="GO:0016787">
    <property type="term" value="F:hydrolase activity"/>
    <property type="evidence" value="ECO:0007669"/>
    <property type="project" value="UniProtKB-KW"/>
</dbReference>
<proteinExistence type="predicted"/>
<dbReference type="PANTHER" id="PTHR43283">
    <property type="entry name" value="BETA-LACTAMASE-RELATED"/>
    <property type="match status" value="1"/>
</dbReference>
<dbReference type="Proteomes" id="UP000280792">
    <property type="component" value="Unassembled WGS sequence"/>
</dbReference>
<keyword evidence="1" id="KW-0732">Signal</keyword>
<sequence>MKPTLIAVSALLAALGAAPLPAAEQPTGKAPMQGFPPSVESQVTRKNYRDYPNGRWSFRNAGAPFNVLMIPREGEILPLNTPLNSELGNHRVEDLEGNPTPLDALFERNDADGLIVLQGGKVLHERYFHAFNPHAQHIWFSMTKSLVSSAFGLLVAEGKVDLGRSPAHYIPELKGSGFERVSIQQLLDHSTAIDFKENYTDPNADFLRHYAPALNMAWLPGAADVQPGQTEIYGIYDFLTHFVKEDPALKPGEAFDYNSSNADVLGWLVARLSGQSLHEFLQQRVWAKLGAEHDAYIAVDRAYMPVATGGMNTTLRDAARFGQMILDRGRYNGQSVIPATWVDATLEIDPRLERNMRANAKYQRDPWQAYHNMWWVLDAKAGEYCAVGIFGQVIYLNREAGTTMAWYSSQPTASSANNPQFQAKLKAARELARSLTP</sequence>
<reference evidence="3 4" key="2">
    <citation type="submission" date="2018-12" db="EMBL/GenBank/DDBJ databases">
        <title>Simiduia agarivorans gen. nov., sp. nov., a marine, agarolytic bacterium isolated from shallow coastal water from Keelung, Taiwan.</title>
        <authorList>
            <person name="Shieh W.Y."/>
        </authorList>
    </citation>
    <scope>NUCLEOTIDE SEQUENCE [LARGE SCALE GENOMIC DNA]</scope>
    <source>
        <strain evidence="3 4">GTF-13</strain>
    </source>
</reference>
<comment type="caution">
    <text evidence="3">The sequence shown here is derived from an EMBL/GenBank/DDBJ whole genome shotgun (WGS) entry which is preliminary data.</text>
</comment>
<evidence type="ECO:0000313" key="3">
    <source>
        <dbReference type="EMBL" id="RRJ85226.1"/>
    </source>
</evidence>
<keyword evidence="4" id="KW-1185">Reference proteome</keyword>
<feature type="domain" description="Beta-lactamase-related" evidence="2">
    <location>
        <begin position="113"/>
        <end position="416"/>
    </location>
</feature>
<dbReference type="AlphaFoldDB" id="A0A3P3VUD0"/>
<dbReference type="Gene3D" id="3.40.710.10">
    <property type="entry name" value="DD-peptidase/beta-lactamase superfamily"/>
    <property type="match status" value="1"/>
</dbReference>
<dbReference type="InterPro" id="IPR050789">
    <property type="entry name" value="Diverse_Enzym_Activities"/>
</dbReference>
<dbReference type="RefSeq" id="WP_125015651.1">
    <property type="nucleotide sequence ID" value="NZ_QWEZ01000001.1"/>
</dbReference>
<dbReference type="SUPFAM" id="SSF56601">
    <property type="entry name" value="beta-lactamase/transpeptidase-like"/>
    <property type="match status" value="1"/>
</dbReference>
<accession>A0A3P3VUD0</accession>
<dbReference type="InterPro" id="IPR001466">
    <property type="entry name" value="Beta-lactam-related"/>
</dbReference>
<feature type="chain" id="PRO_5018157544" evidence="1">
    <location>
        <begin position="23"/>
        <end position="437"/>
    </location>
</feature>
<dbReference type="InterPro" id="IPR012338">
    <property type="entry name" value="Beta-lactam/transpept-like"/>
</dbReference>
<dbReference type="Pfam" id="PF00144">
    <property type="entry name" value="Beta-lactamase"/>
    <property type="match status" value="1"/>
</dbReference>
<keyword evidence="3" id="KW-0378">Hydrolase</keyword>
<organism evidence="3 4">
    <name type="scientific">Aestuariirhabdus litorea</name>
    <dbReference type="NCBI Taxonomy" id="2528527"/>
    <lineage>
        <taxon>Bacteria</taxon>
        <taxon>Pseudomonadati</taxon>
        <taxon>Pseudomonadota</taxon>
        <taxon>Gammaproteobacteria</taxon>
        <taxon>Oceanospirillales</taxon>
        <taxon>Aestuariirhabdaceae</taxon>
        <taxon>Aestuariirhabdus</taxon>
    </lineage>
</organism>